<keyword evidence="3" id="KW-1185">Reference proteome</keyword>
<dbReference type="AlphaFoldDB" id="A0AA39KC63"/>
<dbReference type="GeneID" id="85353280"/>
<feature type="compositionally biased region" description="Basic and acidic residues" evidence="1">
    <location>
        <begin position="294"/>
        <end position="303"/>
    </location>
</feature>
<gene>
    <name evidence="2" type="ORF">EV420DRAFT_1481016</name>
</gene>
<dbReference type="RefSeq" id="XP_060329466.1">
    <property type="nucleotide sequence ID" value="XM_060469732.1"/>
</dbReference>
<feature type="region of interest" description="Disordered" evidence="1">
    <location>
        <begin position="31"/>
        <end position="59"/>
    </location>
</feature>
<dbReference type="Proteomes" id="UP001175211">
    <property type="component" value="Unassembled WGS sequence"/>
</dbReference>
<reference evidence="2" key="1">
    <citation type="submission" date="2023-06" db="EMBL/GenBank/DDBJ databases">
        <authorList>
            <consortium name="Lawrence Berkeley National Laboratory"/>
            <person name="Ahrendt S."/>
            <person name="Sahu N."/>
            <person name="Indic B."/>
            <person name="Wong-Bajracharya J."/>
            <person name="Merenyi Z."/>
            <person name="Ke H.-M."/>
            <person name="Monk M."/>
            <person name="Kocsube S."/>
            <person name="Drula E."/>
            <person name="Lipzen A."/>
            <person name="Balint B."/>
            <person name="Henrissat B."/>
            <person name="Andreopoulos B."/>
            <person name="Martin F.M."/>
            <person name="Harder C.B."/>
            <person name="Rigling D."/>
            <person name="Ford K.L."/>
            <person name="Foster G.D."/>
            <person name="Pangilinan J."/>
            <person name="Papanicolaou A."/>
            <person name="Barry K."/>
            <person name="LaButti K."/>
            <person name="Viragh M."/>
            <person name="Koriabine M."/>
            <person name="Yan M."/>
            <person name="Riley R."/>
            <person name="Champramary S."/>
            <person name="Plett K.L."/>
            <person name="Tsai I.J."/>
            <person name="Slot J."/>
            <person name="Sipos G."/>
            <person name="Plett J."/>
            <person name="Nagy L.G."/>
            <person name="Grigoriev I.V."/>
        </authorList>
    </citation>
    <scope>NUCLEOTIDE SEQUENCE</scope>
    <source>
        <strain evidence="2">CCBAS 213</strain>
    </source>
</reference>
<sequence length="303" mass="34434">MSSSEYPDQDPPRTWIGPEPVGPFVRRWHNVQTDDPIPNLPTSMTPEEPAESTDVPESKKEHLDPAYMFCWRKLMADEEMLKHCSLPIMSLAILLKTTEFAEGRFTYTLDNYFEDRLVHIDRVEDGGDSGMPAKELILERKEKYPRGIGAPGTHFRDDEIIVRVVQQSGSTMLGKEVAGTLQAPFNLSPPSPTSHRLRRTTIRTCRLSFNFAYLDLEGFQRSIPKGARQVKNVCGTDLRRQDRYMQRWWASDERKLLPGLQDYSGGLPFVENQVPGPLTRRAAGKGVTRCAKAATRERTNGRQ</sequence>
<protein>
    <submittedName>
        <fullName evidence="2">Uncharacterized protein</fullName>
    </submittedName>
</protein>
<accession>A0AA39KC63</accession>
<name>A0AA39KC63_ARMTA</name>
<proteinExistence type="predicted"/>
<evidence type="ECO:0000313" key="2">
    <source>
        <dbReference type="EMBL" id="KAK0457151.1"/>
    </source>
</evidence>
<evidence type="ECO:0000256" key="1">
    <source>
        <dbReference type="SAM" id="MobiDB-lite"/>
    </source>
</evidence>
<feature type="region of interest" description="Disordered" evidence="1">
    <location>
        <begin position="278"/>
        <end position="303"/>
    </location>
</feature>
<dbReference type="EMBL" id="JAUEPS010000023">
    <property type="protein sequence ID" value="KAK0457151.1"/>
    <property type="molecule type" value="Genomic_DNA"/>
</dbReference>
<evidence type="ECO:0000313" key="3">
    <source>
        <dbReference type="Proteomes" id="UP001175211"/>
    </source>
</evidence>
<comment type="caution">
    <text evidence="2">The sequence shown here is derived from an EMBL/GenBank/DDBJ whole genome shotgun (WGS) entry which is preliminary data.</text>
</comment>
<organism evidence="2 3">
    <name type="scientific">Armillaria tabescens</name>
    <name type="common">Ringless honey mushroom</name>
    <name type="synonym">Agaricus tabescens</name>
    <dbReference type="NCBI Taxonomy" id="1929756"/>
    <lineage>
        <taxon>Eukaryota</taxon>
        <taxon>Fungi</taxon>
        <taxon>Dikarya</taxon>
        <taxon>Basidiomycota</taxon>
        <taxon>Agaricomycotina</taxon>
        <taxon>Agaricomycetes</taxon>
        <taxon>Agaricomycetidae</taxon>
        <taxon>Agaricales</taxon>
        <taxon>Marasmiineae</taxon>
        <taxon>Physalacriaceae</taxon>
        <taxon>Desarmillaria</taxon>
    </lineage>
</organism>